<dbReference type="PANTHER" id="PTHR12277:SF79">
    <property type="entry name" value="XAA-PRO DIPEPTIDYL-PEPTIDASE-RELATED"/>
    <property type="match status" value="1"/>
</dbReference>
<evidence type="ECO:0000259" key="3">
    <source>
        <dbReference type="Pfam" id="PF00326"/>
    </source>
</evidence>
<reference evidence="4 5" key="1">
    <citation type="journal article" date="2024" name="Appl. Microbiol. Biotechnol.">
        <title>Biosynthetic gene clusters with biotechnological applications in novel Antarctic isolates from Actinomycetota.</title>
        <authorList>
            <person name="Bruna P."/>
            <person name="Nunez-Montero K."/>
            <person name="Contreras M.J."/>
            <person name="Leal K."/>
            <person name="Garcia M."/>
            <person name="Abanto M."/>
            <person name="Barrientos L."/>
        </authorList>
    </citation>
    <scope>NUCLEOTIDE SEQUENCE [LARGE SCALE GENOMIC DNA]</scope>
    <source>
        <strain evidence="4 5">Se16.17</strain>
    </source>
</reference>
<keyword evidence="2" id="KW-0472">Membrane</keyword>
<feature type="transmembrane region" description="Helical" evidence="2">
    <location>
        <begin position="22"/>
        <end position="49"/>
    </location>
</feature>
<dbReference type="GO" id="GO:0016787">
    <property type="term" value="F:hydrolase activity"/>
    <property type="evidence" value="ECO:0007669"/>
    <property type="project" value="UniProtKB-KW"/>
</dbReference>
<gene>
    <name evidence="4" type="ORF">V3C41_20370</name>
</gene>
<dbReference type="PANTHER" id="PTHR12277">
    <property type="entry name" value="ALPHA/BETA HYDROLASE DOMAIN-CONTAINING PROTEIN"/>
    <property type="match status" value="1"/>
</dbReference>
<proteinExistence type="predicted"/>
<evidence type="ECO:0000313" key="5">
    <source>
        <dbReference type="Proteomes" id="UP001448614"/>
    </source>
</evidence>
<dbReference type="Proteomes" id="UP001448614">
    <property type="component" value="Unassembled WGS sequence"/>
</dbReference>
<feature type="region of interest" description="Disordered" evidence="1">
    <location>
        <begin position="407"/>
        <end position="446"/>
    </location>
</feature>
<feature type="domain" description="Peptidase S9 prolyl oligopeptidase catalytic" evidence="3">
    <location>
        <begin position="224"/>
        <end position="406"/>
    </location>
</feature>
<keyword evidence="2" id="KW-0812">Transmembrane</keyword>
<sequence>MASTNRSASDAAENKLSLRTKWAIGGFLAGGTLAGLLGAGSSALAVYFARRVITPAARHEDQEVLAVIQGDKGPQVILAATPDTTIDGVFSLFFAGGQGHARIGRIVSYSPAEQTVLREVEEVYSGNLAEARRGWWSGATYPDPASIGLLAQDVDIAVDGGVAPAWLVRAEASNPAAVWAIMVHGRGATRLEGLRAVRTAQSLGMDSLLISYRNDGLAPSALDGRYGLGSTEWRDVEAAIDYAREHGAEEIVLFGWSMGGAISLQTADLSSHRHLIRALVLDAPVINWVNVMAHHAQMNRIPYTVGRYGQLMLGHPLGRRLTGLAAPVNLKAMDWEARAVELRTPTLLIHSVDDDYVPFGPSASLAEKNPEMVTFEPFNGARHTKEWNVDPERWERIVRSWLQRQLAPRNNPGQAGGAGPTDGTAQVHGGDSVDGGGTAGVQGPRG</sequence>
<evidence type="ECO:0000256" key="1">
    <source>
        <dbReference type="SAM" id="MobiDB-lite"/>
    </source>
</evidence>
<dbReference type="Gene3D" id="3.40.50.1820">
    <property type="entry name" value="alpha/beta hydrolase"/>
    <property type="match status" value="1"/>
</dbReference>
<feature type="compositionally biased region" description="Gly residues" evidence="1">
    <location>
        <begin position="432"/>
        <end position="446"/>
    </location>
</feature>
<dbReference type="EMBL" id="JBBMFV010000004">
    <property type="protein sequence ID" value="MEO3943427.1"/>
    <property type="molecule type" value="Genomic_DNA"/>
</dbReference>
<dbReference type="SUPFAM" id="SSF53474">
    <property type="entry name" value="alpha/beta-Hydrolases"/>
    <property type="match status" value="1"/>
</dbReference>
<comment type="caution">
    <text evidence="4">The sequence shown here is derived from an EMBL/GenBank/DDBJ whole genome shotgun (WGS) entry which is preliminary data.</text>
</comment>
<keyword evidence="2" id="KW-1133">Transmembrane helix</keyword>
<keyword evidence="4" id="KW-0378">Hydrolase</keyword>
<evidence type="ECO:0000256" key="2">
    <source>
        <dbReference type="SAM" id="Phobius"/>
    </source>
</evidence>
<dbReference type="Pfam" id="PF00326">
    <property type="entry name" value="Peptidase_S9"/>
    <property type="match status" value="1"/>
</dbReference>
<dbReference type="InterPro" id="IPR001375">
    <property type="entry name" value="Peptidase_S9_cat"/>
</dbReference>
<keyword evidence="5" id="KW-1185">Reference proteome</keyword>
<accession>A0ABV0GY38</accession>
<protein>
    <submittedName>
        <fullName evidence="4">Alpha/beta fold hydrolase</fullName>
    </submittedName>
</protein>
<dbReference type="InterPro" id="IPR029058">
    <property type="entry name" value="AB_hydrolase_fold"/>
</dbReference>
<evidence type="ECO:0000313" key="4">
    <source>
        <dbReference type="EMBL" id="MEO3943427.1"/>
    </source>
</evidence>
<dbReference type="RefSeq" id="WP_081733251.1">
    <property type="nucleotide sequence ID" value="NZ_JBBMFV010000004.1"/>
</dbReference>
<organism evidence="4 5">
    <name type="scientific">Paenarthrobacter nicotinovorans</name>
    <name type="common">Arthrobacter nicotinovorans</name>
    <dbReference type="NCBI Taxonomy" id="29320"/>
    <lineage>
        <taxon>Bacteria</taxon>
        <taxon>Bacillati</taxon>
        <taxon>Actinomycetota</taxon>
        <taxon>Actinomycetes</taxon>
        <taxon>Micrococcales</taxon>
        <taxon>Micrococcaceae</taxon>
        <taxon>Paenarthrobacter</taxon>
    </lineage>
</organism>
<name>A0ABV0GY38_PAENI</name>